<evidence type="ECO:0000256" key="4">
    <source>
        <dbReference type="ARBA" id="ARBA00023152"/>
    </source>
</evidence>
<organism evidence="6 7">
    <name type="scientific">Vombatus ursinus</name>
    <name type="common">Common wombat</name>
    <dbReference type="NCBI Taxonomy" id="29139"/>
    <lineage>
        <taxon>Eukaryota</taxon>
        <taxon>Metazoa</taxon>
        <taxon>Chordata</taxon>
        <taxon>Craniata</taxon>
        <taxon>Vertebrata</taxon>
        <taxon>Euteleostomi</taxon>
        <taxon>Mammalia</taxon>
        <taxon>Metatheria</taxon>
        <taxon>Diprotodontia</taxon>
        <taxon>Vombatidae</taxon>
        <taxon>Vombatus</taxon>
    </lineage>
</organism>
<evidence type="ECO:0000256" key="1">
    <source>
        <dbReference type="ARBA" id="ARBA00004714"/>
    </source>
</evidence>
<dbReference type="InterPro" id="IPR000741">
    <property type="entry name" value="FBA_I"/>
</dbReference>
<accession>A0A4X2LVA3</accession>
<dbReference type="Pfam" id="PF00274">
    <property type="entry name" value="Glycolytic"/>
    <property type="match status" value="1"/>
</dbReference>
<dbReference type="AlphaFoldDB" id="A0A4X2LVA3"/>
<dbReference type="UniPathway" id="UPA00109">
    <property type="reaction ID" value="UER00183"/>
</dbReference>
<reference evidence="6" key="2">
    <citation type="submission" date="2025-08" db="UniProtKB">
        <authorList>
            <consortium name="Ensembl"/>
        </authorList>
    </citation>
    <scope>IDENTIFICATION</scope>
</reference>
<dbReference type="GO" id="GO:0006096">
    <property type="term" value="P:glycolytic process"/>
    <property type="evidence" value="ECO:0007669"/>
    <property type="project" value="UniProtKB-UniPathway"/>
</dbReference>
<name>A0A4X2LVA3_VOMUR</name>
<dbReference type="OMA" id="KWRTSEV"/>
<evidence type="ECO:0000313" key="6">
    <source>
        <dbReference type="Ensembl" id="ENSVURP00010028008.1"/>
    </source>
</evidence>
<dbReference type="EC" id="4.1.2.13" evidence="3"/>
<reference evidence="7" key="1">
    <citation type="submission" date="2018-12" db="EMBL/GenBank/DDBJ databases">
        <authorList>
            <person name="Yazar S."/>
        </authorList>
    </citation>
    <scope>NUCLEOTIDE SEQUENCE [LARGE SCALE GENOMIC DNA]</scope>
</reference>
<dbReference type="GeneTree" id="ENSGT00950000182987"/>
<dbReference type="SUPFAM" id="SSF51569">
    <property type="entry name" value="Aldolase"/>
    <property type="match status" value="2"/>
</dbReference>
<dbReference type="GO" id="GO:0004332">
    <property type="term" value="F:fructose-bisphosphate aldolase activity"/>
    <property type="evidence" value="ECO:0007669"/>
    <property type="project" value="UniProtKB-EC"/>
</dbReference>
<evidence type="ECO:0000256" key="5">
    <source>
        <dbReference type="ARBA" id="ARBA00023239"/>
    </source>
</evidence>
<reference evidence="6" key="3">
    <citation type="submission" date="2025-09" db="UniProtKB">
        <authorList>
            <consortium name="Ensembl"/>
        </authorList>
    </citation>
    <scope>IDENTIFICATION</scope>
</reference>
<keyword evidence="5" id="KW-0456">Lyase</keyword>
<comment type="pathway">
    <text evidence="1">Carbohydrate degradation; glycolysis; D-glyceraldehyde 3-phosphate and glycerone phosphate from D-glucose: step 4/4.</text>
</comment>
<sequence length="181" mass="19773">MPYQYPALTLKQKKELSDTVHQIVALGKGILAADESTSSTAKWLQSIGTENTEENLCLFRDLLLIADDQVNSYIGGVILFLETLYQKANDGHSFPKVIKAKGGIVVMVDKGVVPLAGNNGETPWALTFSYDQLLQASALMTWSGKKKNVQAVQEEYIKQPMANSQSGAAASESFFVSNYAY</sequence>
<dbReference type="Proteomes" id="UP000314987">
    <property type="component" value="Unassembled WGS sequence"/>
</dbReference>
<dbReference type="STRING" id="29139.ENSVURP00010028008"/>
<evidence type="ECO:0000256" key="2">
    <source>
        <dbReference type="ARBA" id="ARBA00010387"/>
    </source>
</evidence>
<dbReference type="Ensembl" id="ENSVURT00010031915.1">
    <property type="protein sequence ID" value="ENSVURP00010028008.1"/>
    <property type="gene ID" value="ENSVURG00010021441.1"/>
</dbReference>
<evidence type="ECO:0000256" key="3">
    <source>
        <dbReference type="ARBA" id="ARBA00013068"/>
    </source>
</evidence>
<proteinExistence type="inferred from homology"/>
<dbReference type="Gene3D" id="3.20.20.70">
    <property type="entry name" value="Aldolase class I"/>
    <property type="match status" value="2"/>
</dbReference>
<evidence type="ECO:0000313" key="7">
    <source>
        <dbReference type="Proteomes" id="UP000314987"/>
    </source>
</evidence>
<protein>
    <recommendedName>
        <fullName evidence="3">fructose-bisphosphate aldolase</fullName>
        <ecNumber evidence="3">4.1.2.13</ecNumber>
    </recommendedName>
</protein>
<dbReference type="InterPro" id="IPR013785">
    <property type="entry name" value="Aldolase_TIM"/>
</dbReference>
<keyword evidence="4" id="KW-0324">Glycolysis</keyword>
<keyword evidence="7" id="KW-1185">Reference proteome</keyword>
<dbReference type="PANTHER" id="PTHR11627">
    <property type="entry name" value="FRUCTOSE-BISPHOSPHATE ALDOLASE"/>
    <property type="match status" value="1"/>
</dbReference>
<comment type="similarity">
    <text evidence="2">Belongs to the class I fructose-bisphosphate aldolase family.</text>
</comment>